<keyword evidence="6 7" id="KW-0472">Membrane</keyword>
<dbReference type="Gene3D" id="2.40.50.140">
    <property type="entry name" value="Nucleic acid-binding proteins"/>
    <property type="match status" value="1"/>
</dbReference>
<keyword evidence="10" id="KW-1185">Reference proteome</keyword>
<comment type="similarity">
    <text evidence="7">Belongs to the ABC transporter superfamily. Spermidine/putrescine importer (TC 3.A.1.11.1) family.</text>
</comment>
<dbReference type="EMBL" id="BSFI01000008">
    <property type="protein sequence ID" value="GLK68920.1"/>
    <property type="molecule type" value="Genomic_DNA"/>
</dbReference>
<comment type="catalytic activity">
    <reaction evidence="7">
        <text>ATP + H2O + polyamine-[polyamine-binding protein]Side 1 = ADP + phosphate + polyamineSide 2 + [polyamine-binding protein]Side 1.</text>
        <dbReference type="EC" id="7.6.2.11"/>
    </reaction>
</comment>
<dbReference type="InterPro" id="IPR017871">
    <property type="entry name" value="ABC_transporter-like_CS"/>
</dbReference>
<comment type="function">
    <text evidence="7">Part of the ABC transporter complex PotABCD involved in spermidine/putrescine import. Responsible for energy coupling to the transport system.</text>
</comment>
<evidence type="ECO:0000256" key="2">
    <source>
        <dbReference type="ARBA" id="ARBA00022475"/>
    </source>
</evidence>
<dbReference type="EC" id="7.6.2.11" evidence="7"/>
<dbReference type="GO" id="GO:0015847">
    <property type="term" value="P:putrescine transport"/>
    <property type="evidence" value="ECO:0007669"/>
    <property type="project" value="UniProtKB-ARBA"/>
</dbReference>
<protein>
    <recommendedName>
        <fullName evidence="7">Spermidine/putrescine import ATP-binding protein PotA</fullName>
        <ecNumber evidence="7">7.6.2.11</ecNumber>
    </recommendedName>
</protein>
<dbReference type="RefSeq" id="WP_271169134.1">
    <property type="nucleotide sequence ID" value="NZ_BSFI01000008.1"/>
</dbReference>
<keyword evidence="5 7" id="KW-1278">Translocase</keyword>
<dbReference type="InterPro" id="IPR005893">
    <property type="entry name" value="PotA-like"/>
</dbReference>
<keyword evidence="3 7" id="KW-0547">Nucleotide-binding</keyword>
<evidence type="ECO:0000256" key="7">
    <source>
        <dbReference type="RuleBase" id="RU364083"/>
    </source>
</evidence>
<dbReference type="InterPro" id="IPR008995">
    <property type="entry name" value="Mo/tungstate-bd_C_term_dom"/>
</dbReference>
<keyword evidence="1 7" id="KW-0813">Transport</keyword>
<gene>
    <name evidence="7" type="primary">potA</name>
    <name evidence="9" type="ORF">GCM10008179_25580</name>
</gene>
<dbReference type="InterPro" id="IPR012340">
    <property type="entry name" value="NA-bd_OB-fold"/>
</dbReference>
<evidence type="ECO:0000256" key="5">
    <source>
        <dbReference type="ARBA" id="ARBA00022967"/>
    </source>
</evidence>
<evidence type="ECO:0000259" key="8">
    <source>
        <dbReference type="PROSITE" id="PS50893"/>
    </source>
</evidence>
<dbReference type="PROSITE" id="PS00211">
    <property type="entry name" value="ABC_TRANSPORTER_1"/>
    <property type="match status" value="1"/>
</dbReference>
<reference evidence="9" key="1">
    <citation type="journal article" date="2014" name="Int. J. Syst. Evol. Microbiol.">
        <title>Complete genome sequence of Corynebacterium casei LMG S-19264T (=DSM 44701T), isolated from a smear-ripened cheese.</title>
        <authorList>
            <consortium name="US DOE Joint Genome Institute (JGI-PGF)"/>
            <person name="Walter F."/>
            <person name="Albersmeier A."/>
            <person name="Kalinowski J."/>
            <person name="Ruckert C."/>
        </authorList>
    </citation>
    <scope>NUCLEOTIDE SEQUENCE</scope>
    <source>
        <strain evidence="9">VKM B-2347</strain>
    </source>
</reference>
<dbReference type="GO" id="GO:0043190">
    <property type="term" value="C:ATP-binding cassette (ABC) transporter complex"/>
    <property type="evidence" value="ECO:0007669"/>
    <property type="project" value="InterPro"/>
</dbReference>
<dbReference type="SMART" id="SM00382">
    <property type="entry name" value="AAA"/>
    <property type="match status" value="1"/>
</dbReference>
<comment type="subunit">
    <text evidence="7">The complex is composed of two ATP-binding proteins (PotA), two transmembrane proteins (PotB and PotC) and a solute-binding protein (PotD).</text>
</comment>
<dbReference type="InterPro" id="IPR003439">
    <property type="entry name" value="ABC_transporter-like_ATP-bd"/>
</dbReference>
<proteinExistence type="inferred from homology"/>
<dbReference type="PANTHER" id="PTHR42781">
    <property type="entry name" value="SPERMIDINE/PUTRESCINE IMPORT ATP-BINDING PROTEIN POTA"/>
    <property type="match status" value="1"/>
</dbReference>
<evidence type="ECO:0000256" key="6">
    <source>
        <dbReference type="ARBA" id="ARBA00023136"/>
    </source>
</evidence>
<reference evidence="9" key="2">
    <citation type="submission" date="2023-01" db="EMBL/GenBank/DDBJ databases">
        <authorList>
            <person name="Sun Q."/>
            <person name="Evtushenko L."/>
        </authorList>
    </citation>
    <scope>NUCLEOTIDE SEQUENCE</scope>
    <source>
        <strain evidence="9">VKM B-2347</strain>
    </source>
</reference>
<comment type="caution">
    <text evidence="9">The sequence shown here is derived from an EMBL/GenBank/DDBJ whole genome shotgun (WGS) entry which is preliminary data.</text>
</comment>
<dbReference type="GO" id="GO:0015417">
    <property type="term" value="F:ABC-type polyamine transporter activity"/>
    <property type="evidence" value="ECO:0007669"/>
    <property type="project" value="UniProtKB-EC"/>
</dbReference>
<feature type="domain" description="ABC transporter" evidence="8">
    <location>
        <begin position="5"/>
        <end position="239"/>
    </location>
</feature>
<organism evidence="9 10">
    <name type="scientific">Hansschlegelia plantiphila</name>
    <dbReference type="NCBI Taxonomy" id="374655"/>
    <lineage>
        <taxon>Bacteria</taxon>
        <taxon>Pseudomonadati</taxon>
        <taxon>Pseudomonadota</taxon>
        <taxon>Alphaproteobacteria</taxon>
        <taxon>Hyphomicrobiales</taxon>
        <taxon>Methylopilaceae</taxon>
        <taxon>Hansschlegelia</taxon>
    </lineage>
</organism>
<dbReference type="InterPro" id="IPR050093">
    <property type="entry name" value="ABC_SmlMolc_Importer"/>
</dbReference>
<name>A0A9W6MWJ2_9HYPH</name>
<evidence type="ECO:0000256" key="1">
    <source>
        <dbReference type="ARBA" id="ARBA00022448"/>
    </source>
</evidence>
<dbReference type="GO" id="GO:0005524">
    <property type="term" value="F:ATP binding"/>
    <property type="evidence" value="ECO:0007669"/>
    <property type="project" value="UniProtKB-KW"/>
</dbReference>
<dbReference type="NCBIfam" id="TIGR01187">
    <property type="entry name" value="potA"/>
    <property type="match status" value="1"/>
</dbReference>
<dbReference type="Gene3D" id="3.40.50.300">
    <property type="entry name" value="P-loop containing nucleotide triphosphate hydrolases"/>
    <property type="match status" value="1"/>
</dbReference>
<evidence type="ECO:0000256" key="4">
    <source>
        <dbReference type="ARBA" id="ARBA00022840"/>
    </source>
</evidence>
<accession>A0A9W6MWJ2</accession>
<dbReference type="Pfam" id="PF08402">
    <property type="entry name" value="TOBE_2"/>
    <property type="match status" value="1"/>
</dbReference>
<evidence type="ECO:0000313" key="10">
    <source>
        <dbReference type="Proteomes" id="UP001143372"/>
    </source>
</evidence>
<evidence type="ECO:0000256" key="3">
    <source>
        <dbReference type="ARBA" id="ARBA00022741"/>
    </source>
</evidence>
<dbReference type="InterPro" id="IPR013611">
    <property type="entry name" value="Transp-assoc_OB_typ2"/>
</dbReference>
<dbReference type="AlphaFoldDB" id="A0A9W6MWJ2"/>
<sequence>MSVQIRIERVGKTYFGAKGDHVALNAVSLDVERGEFFTLLGPSGCGKTTLLRILAGFETATSGRVLVDGVDVSALPPEARSINTVFQHYALFPHMTIAENVAFGLKRLRRPAADVASRTREMLELVQMTALAERRPTQLSGGQQQRVALARALAPRPDVILLDEPLSALDLKLRQAMRFELKRLQRETGVTFIFVTHDQDEALSMSDRIAVLAHGDVQQLGTPEDIYSRPANRFVAQFIGDANLLKGEVIGVDAAGQARCRINEELIVLASCDDALVVGQEALVSARPEQIRLLAPSDEGAAGEVRNVAFMGDSSLVELAVGEGVIRVQTSGETLRELGLAPGSAVRFQIPPLAARIVAGQ</sequence>
<dbReference type="GO" id="GO:0016887">
    <property type="term" value="F:ATP hydrolysis activity"/>
    <property type="evidence" value="ECO:0007669"/>
    <property type="project" value="InterPro"/>
</dbReference>
<dbReference type="SUPFAM" id="SSF50331">
    <property type="entry name" value="MOP-like"/>
    <property type="match status" value="1"/>
</dbReference>
<dbReference type="PANTHER" id="PTHR42781:SF4">
    <property type="entry name" value="SPERMIDINE_PUTRESCINE IMPORT ATP-BINDING PROTEIN POTA"/>
    <property type="match status" value="1"/>
</dbReference>
<dbReference type="PROSITE" id="PS50893">
    <property type="entry name" value="ABC_TRANSPORTER_2"/>
    <property type="match status" value="1"/>
</dbReference>
<dbReference type="Pfam" id="PF00005">
    <property type="entry name" value="ABC_tran"/>
    <property type="match status" value="1"/>
</dbReference>
<keyword evidence="2 7" id="KW-1003">Cell membrane</keyword>
<keyword evidence="4 7" id="KW-0067">ATP-binding</keyword>
<dbReference type="Proteomes" id="UP001143372">
    <property type="component" value="Unassembled WGS sequence"/>
</dbReference>
<evidence type="ECO:0000313" key="9">
    <source>
        <dbReference type="EMBL" id="GLK68920.1"/>
    </source>
</evidence>
<dbReference type="FunFam" id="3.40.50.300:FF:000133">
    <property type="entry name" value="Spermidine/putrescine import ATP-binding protein PotA"/>
    <property type="match status" value="1"/>
</dbReference>
<dbReference type="SUPFAM" id="SSF52540">
    <property type="entry name" value="P-loop containing nucleoside triphosphate hydrolases"/>
    <property type="match status" value="1"/>
</dbReference>
<dbReference type="InterPro" id="IPR003593">
    <property type="entry name" value="AAA+_ATPase"/>
</dbReference>
<dbReference type="InterPro" id="IPR027417">
    <property type="entry name" value="P-loop_NTPase"/>
</dbReference>